<reference evidence="1 2" key="1">
    <citation type="submission" date="2018-08" db="EMBL/GenBank/DDBJ databases">
        <title>A genome reference for cultivated species of the human gut microbiota.</title>
        <authorList>
            <person name="Zou Y."/>
            <person name="Xue W."/>
            <person name="Luo G."/>
        </authorList>
    </citation>
    <scope>NUCLEOTIDE SEQUENCE [LARGE SCALE GENOMIC DNA]</scope>
    <source>
        <strain evidence="1 2">TF05-18</strain>
    </source>
</reference>
<dbReference type="AlphaFoldDB" id="A0A3E4TE24"/>
<evidence type="ECO:0000313" key="2">
    <source>
        <dbReference type="Proteomes" id="UP000261278"/>
    </source>
</evidence>
<dbReference type="Proteomes" id="UP000261278">
    <property type="component" value="Unassembled WGS sequence"/>
</dbReference>
<organism evidence="1 2">
    <name type="scientific">Phocaeicola vulgatus</name>
    <name type="common">Bacteroides vulgatus</name>
    <dbReference type="NCBI Taxonomy" id="821"/>
    <lineage>
        <taxon>Bacteria</taxon>
        <taxon>Pseudomonadati</taxon>
        <taxon>Bacteroidota</taxon>
        <taxon>Bacteroidia</taxon>
        <taxon>Bacteroidales</taxon>
        <taxon>Bacteroidaceae</taxon>
        <taxon>Phocaeicola</taxon>
    </lineage>
</organism>
<gene>
    <name evidence="1" type="ORF">DXC44_03680</name>
</gene>
<proteinExistence type="predicted"/>
<sequence>MKIFRLLAASLLVAVCAEFSSCSNDEEDTPIEPQNPKEYIVSIGYAGEFDITEKPLSKLKTNDLYGIQVYSKPNTDTGSQDYKYYALGLFNDGSEMNIKLLDGYKYKIVATIVKDGDSKLYKPISSPFSAHNGISINKFQYTSNNYFNGLDRGLSRVSSGSVMSHPNLDRYYGELIDYIPQENGHVNINMKRTAFGIKIITKNFTQGTIIMKTTNTSQIWLQYPQNEFEDMFTLDYCSNAYYDTEYQETEEASILWRKDDGVEVSFGTKSIPCKRNTQTIITVNISENPNNYGMGLTIIDEPMIIGDYITFE</sequence>
<dbReference type="EMBL" id="QSSN01000002">
    <property type="protein sequence ID" value="RGL88802.1"/>
    <property type="molecule type" value="Genomic_DNA"/>
</dbReference>
<name>A0A3E4TE24_PHOVU</name>
<accession>A0A3E4TE24</accession>
<evidence type="ECO:0000313" key="1">
    <source>
        <dbReference type="EMBL" id="RGL88802.1"/>
    </source>
</evidence>
<protein>
    <submittedName>
        <fullName evidence="1">Uncharacterized protein</fullName>
    </submittedName>
</protein>
<dbReference type="RefSeq" id="WP_117677863.1">
    <property type="nucleotide sequence ID" value="NZ_JACBPU010000050.1"/>
</dbReference>
<comment type="caution">
    <text evidence="1">The sequence shown here is derived from an EMBL/GenBank/DDBJ whole genome shotgun (WGS) entry which is preliminary data.</text>
</comment>